<protein>
    <submittedName>
        <fullName evidence="1">Uncharacterized protein</fullName>
    </submittedName>
</protein>
<dbReference type="Gramene" id="mRNA:HanXRQr2_Chr09g0382831">
    <property type="protein sequence ID" value="mRNA:HanXRQr2_Chr09g0382831"/>
    <property type="gene ID" value="HanXRQr2_Chr09g0382831"/>
</dbReference>
<dbReference type="AlphaFoldDB" id="A0A9K3I4Q0"/>
<organism evidence="1 2">
    <name type="scientific">Helianthus annuus</name>
    <name type="common">Common sunflower</name>
    <dbReference type="NCBI Taxonomy" id="4232"/>
    <lineage>
        <taxon>Eukaryota</taxon>
        <taxon>Viridiplantae</taxon>
        <taxon>Streptophyta</taxon>
        <taxon>Embryophyta</taxon>
        <taxon>Tracheophyta</taxon>
        <taxon>Spermatophyta</taxon>
        <taxon>Magnoliopsida</taxon>
        <taxon>eudicotyledons</taxon>
        <taxon>Gunneridae</taxon>
        <taxon>Pentapetalae</taxon>
        <taxon>asterids</taxon>
        <taxon>campanulids</taxon>
        <taxon>Asterales</taxon>
        <taxon>Asteraceae</taxon>
        <taxon>Asteroideae</taxon>
        <taxon>Heliantheae alliance</taxon>
        <taxon>Heliantheae</taxon>
        <taxon>Helianthus</taxon>
    </lineage>
</organism>
<comment type="caution">
    <text evidence="1">The sequence shown here is derived from an EMBL/GenBank/DDBJ whole genome shotgun (WGS) entry which is preliminary data.</text>
</comment>
<reference evidence="1" key="2">
    <citation type="submission" date="2020-06" db="EMBL/GenBank/DDBJ databases">
        <title>Helianthus annuus Genome sequencing and assembly Release 2.</title>
        <authorList>
            <person name="Gouzy J."/>
            <person name="Langlade N."/>
            <person name="Munos S."/>
        </authorList>
    </citation>
    <scope>NUCLEOTIDE SEQUENCE</scope>
    <source>
        <tissue evidence="1">Leaves</tissue>
    </source>
</reference>
<reference evidence="1" key="1">
    <citation type="journal article" date="2017" name="Nature">
        <title>The sunflower genome provides insights into oil metabolism, flowering and Asterid evolution.</title>
        <authorList>
            <person name="Badouin H."/>
            <person name="Gouzy J."/>
            <person name="Grassa C.J."/>
            <person name="Murat F."/>
            <person name="Staton S.E."/>
            <person name="Cottret L."/>
            <person name="Lelandais-Briere C."/>
            <person name="Owens G.L."/>
            <person name="Carrere S."/>
            <person name="Mayjonade B."/>
            <person name="Legrand L."/>
            <person name="Gill N."/>
            <person name="Kane N.C."/>
            <person name="Bowers J.E."/>
            <person name="Hubner S."/>
            <person name="Bellec A."/>
            <person name="Berard A."/>
            <person name="Berges H."/>
            <person name="Blanchet N."/>
            <person name="Boniface M.C."/>
            <person name="Brunel D."/>
            <person name="Catrice O."/>
            <person name="Chaidir N."/>
            <person name="Claudel C."/>
            <person name="Donnadieu C."/>
            <person name="Faraut T."/>
            <person name="Fievet G."/>
            <person name="Helmstetter N."/>
            <person name="King M."/>
            <person name="Knapp S.J."/>
            <person name="Lai Z."/>
            <person name="Le Paslier M.C."/>
            <person name="Lippi Y."/>
            <person name="Lorenzon L."/>
            <person name="Mandel J.R."/>
            <person name="Marage G."/>
            <person name="Marchand G."/>
            <person name="Marquand E."/>
            <person name="Bret-Mestries E."/>
            <person name="Morien E."/>
            <person name="Nambeesan S."/>
            <person name="Nguyen T."/>
            <person name="Pegot-Espagnet P."/>
            <person name="Pouilly N."/>
            <person name="Raftis F."/>
            <person name="Sallet E."/>
            <person name="Schiex T."/>
            <person name="Thomas J."/>
            <person name="Vandecasteele C."/>
            <person name="Vares D."/>
            <person name="Vear F."/>
            <person name="Vautrin S."/>
            <person name="Crespi M."/>
            <person name="Mangin B."/>
            <person name="Burke J.M."/>
            <person name="Salse J."/>
            <person name="Munos S."/>
            <person name="Vincourt P."/>
            <person name="Rieseberg L.H."/>
            <person name="Langlade N.B."/>
        </authorList>
    </citation>
    <scope>NUCLEOTIDE SEQUENCE</scope>
    <source>
        <tissue evidence="1">Leaves</tissue>
    </source>
</reference>
<evidence type="ECO:0000313" key="2">
    <source>
        <dbReference type="Proteomes" id="UP000215914"/>
    </source>
</evidence>
<sequence length="46" mass="5437">MIRLKAWPPPVVAQLLDQEVYLVEMHHCEFMSPFSLNCFQFSKLRG</sequence>
<name>A0A9K3I4Q0_HELAN</name>
<proteinExistence type="predicted"/>
<evidence type="ECO:0000313" key="1">
    <source>
        <dbReference type="EMBL" id="KAF5790404.1"/>
    </source>
</evidence>
<dbReference type="Proteomes" id="UP000215914">
    <property type="component" value="Unassembled WGS sequence"/>
</dbReference>
<gene>
    <name evidence="1" type="ORF">HanXRQr2_Chr09g0382831</name>
</gene>
<dbReference type="EMBL" id="MNCJ02000324">
    <property type="protein sequence ID" value="KAF5790404.1"/>
    <property type="molecule type" value="Genomic_DNA"/>
</dbReference>
<keyword evidence="2" id="KW-1185">Reference proteome</keyword>
<accession>A0A9K3I4Q0</accession>